<dbReference type="Gene3D" id="1.25.40.10">
    <property type="entry name" value="Tetratricopeptide repeat domain"/>
    <property type="match status" value="1"/>
</dbReference>
<evidence type="ECO:0000313" key="3">
    <source>
        <dbReference type="Proteomes" id="UP001165089"/>
    </source>
</evidence>
<comment type="caution">
    <text evidence="2">The sequence shown here is derived from an EMBL/GenBank/DDBJ whole genome shotgun (WGS) entry which is preliminary data.</text>
</comment>
<dbReference type="RefSeq" id="WP_285722195.1">
    <property type="nucleotide sequence ID" value="NZ_BSDD01000001.1"/>
</dbReference>
<keyword evidence="3" id="KW-1185">Reference proteome</keyword>
<feature type="compositionally biased region" description="Pro residues" evidence="1">
    <location>
        <begin position="12"/>
        <end position="22"/>
    </location>
</feature>
<evidence type="ECO:0008006" key="4">
    <source>
        <dbReference type="Google" id="ProtNLM"/>
    </source>
</evidence>
<proteinExistence type="predicted"/>
<dbReference type="SUPFAM" id="SSF48452">
    <property type="entry name" value="TPR-like"/>
    <property type="match status" value="1"/>
</dbReference>
<evidence type="ECO:0000256" key="1">
    <source>
        <dbReference type="SAM" id="MobiDB-lite"/>
    </source>
</evidence>
<dbReference type="Pfam" id="PF13432">
    <property type="entry name" value="TPR_16"/>
    <property type="match status" value="1"/>
</dbReference>
<accession>A0ABQ5Q1V9</accession>
<evidence type="ECO:0000313" key="2">
    <source>
        <dbReference type="EMBL" id="GLH68649.1"/>
    </source>
</evidence>
<dbReference type="InterPro" id="IPR011990">
    <property type="entry name" value="TPR-like_helical_dom_sf"/>
</dbReference>
<organism evidence="2 3">
    <name type="scientific">Geothrix rubra</name>
    <dbReference type="NCBI Taxonomy" id="2927977"/>
    <lineage>
        <taxon>Bacteria</taxon>
        <taxon>Pseudomonadati</taxon>
        <taxon>Acidobacteriota</taxon>
        <taxon>Holophagae</taxon>
        <taxon>Holophagales</taxon>
        <taxon>Holophagaceae</taxon>
        <taxon>Geothrix</taxon>
    </lineage>
</organism>
<name>A0ABQ5Q1V9_9BACT</name>
<protein>
    <recommendedName>
        <fullName evidence="4">Tetratricopeptide repeat protein</fullName>
    </recommendedName>
</protein>
<feature type="region of interest" description="Disordered" evidence="1">
    <location>
        <begin position="1"/>
        <end position="25"/>
    </location>
</feature>
<reference evidence="2 3" key="1">
    <citation type="journal article" date="2023" name="Antonie Van Leeuwenhoek">
        <title>Mesoterricola silvestris gen. nov., sp. nov., Mesoterricola sediminis sp. nov., Geothrix oryzae sp. nov., Geothrix edaphica sp. nov., Geothrix rubra sp. nov., and Geothrix limicola sp. nov., six novel members of Acidobacteriota isolated from soils.</title>
        <authorList>
            <person name="Itoh H."/>
            <person name="Sugisawa Y."/>
            <person name="Mise K."/>
            <person name="Xu Z."/>
            <person name="Kuniyasu M."/>
            <person name="Ushijima N."/>
            <person name="Kawano K."/>
            <person name="Kobayashi E."/>
            <person name="Shiratori Y."/>
            <person name="Masuda Y."/>
            <person name="Senoo K."/>
        </authorList>
    </citation>
    <scope>NUCLEOTIDE SEQUENCE [LARGE SCALE GENOMIC DNA]</scope>
    <source>
        <strain evidence="2 3">Red803</strain>
    </source>
</reference>
<dbReference type="Proteomes" id="UP001165089">
    <property type="component" value="Unassembled WGS sequence"/>
</dbReference>
<sequence length="175" mass="18592">MATKAKSTAAPKPTPAPAPPSPHAATLAKGMKLVDTGKPAEALKVLEPLVQDAQADGEWAIKRRAQVYIALAHAKLDPPKAGGGDPLSEAQAHLNRRESEAALKLLDKLIKAHPATGTLHYLRAVALAQAENAEGAAEALKKALELDADLVYLWHMEPDFAAMRKSPLFGFTEGR</sequence>
<gene>
    <name evidence="2" type="ORF">GETHPA_01820</name>
</gene>
<dbReference type="EMBL" id="BSDD01000001">
    <property type="protein sequence ID" value="GLH68649.1"/>
    <property type="molecule type" value="Genomic_DNA"/>
</dbReference>
<feature type="compositionally biased region" description="Low complexity" evidence="1">
    <location>
        <begin position="1"/>
        <end position="11"/>
    </location>
</feature>